<reference evidence="11" key="1">
    <citation type="journal article" date="2017" name="Sci. Rep.">
        <title>Mitochondrial genome diversity in dagger and needle nematodes (Nematoda: Longidoridae).</title>
        <authorList>
            <person name="Palomares-Rius J.E."/>
            <person name="Cantalapiedra-Navarrete C."/>
            <person name="Archidona-Yuste A."/>
            <person name="Blok V.C."/>
            <person name="Castillo P."/>
        </authorList>
    </citation>
    <scope>NUCLEOTIDE SEQUENCE</scope>
    <source>
        <strain evidence="11">E87</strain>
    </source>
</reference>
<dbReference type="PANTHER" id="PTHR42829">
    <property type="entry name" value="NADH-UBIQUINONE OXIDOREDUCTASE CHAIN 5"/>
    <property type="match status" value="1"/>
</dbReference>
<evidence type="ECO:0000256" key="2">
    <source>
        <dbReference type="ARBA" id="ARBA00004141"/>
    </source>
</evidence>
<evidence type="ECO:0000256" key="5">
    <source>
        <dbReference type="ARBA" id="ARBA00022989"/>
    </source>
</evidence>
<feature type="transmembrane region" description="Helical" evidence="9">
    <location>
        <begin position="418"/>
        <end position="442"/>
    </location>
</feature>
<accession>A0A1P8C773</accession>
<evidence type="ECO:0000256" key="1">
    <source>
        <dbReference type="ARBA" id="ARBA00003257"/>
    </source>
</evidence>
<feature type="transmembrane region" description="Helical" evidence="9">
    <location>
        <begin position="40"/>
        <end position="60"/>
    </location>
</feature>
<feature type="transmembrane region" description="Helical" evidence="9">
    <location>
        <begin position="241"/>
        <end position="269"/>
    </location>
</feature>
<evidence type="ECO:0000256" key="9">
    <source>
        <dbReference type="SAM" id="Phobius"/>
    </source>
</evidence>
<dbReference type="GeneID" id="31080121"/>
<feature type="transmembrane region" description="Helical" evidence="9">
    <location>
        <begin position="486"/>
        <end position="503"/>
    </location>
</feature>
<dbReference type="EMBL" id="KU746819">
    <property type="protein sequence ID" value="AOT84251.1"/>
    <property type="molecule type" value="Genomic_DNA"/>
</dbReference>
<dbReference type="GO" id="GO:0015990">
    <property type="term" value="P:electron transport coupled proton transport"/>
    <property type="evidence" value="ECO:0007669"/>
    <property type="project" value="TreeGrafter"/>
</dbReference>
<comment type="function">
    <text evidence="1">Core subunit of the mitochondrial membrane respiratory chain NADH dehydrogenase (Complex I) that is believed to belong to the minimal assembly required for catalysis. Complex I functions in the transfer of electrons from NADH to the respiratory chain. The immediate electron acceptor for the enzyme is believed to be ubiquinone.</text>
</comment>
<keyword evidence="11" id="KW-0496">Mitochondrion</keyword>
<feature type="transmembrane region" description="Helical" evidence="9">
    <location>
        <begin position="6"/>
        <end position="28"/>
    </location>
</feature>
<protein>
    <recommendedName>
        <fullName evidence="3">NADH:ubiquinone reductase (H(+)-translocating)</fullName>
        <ecNumber evidence="3">7.1.1.2</ecNumber>
    </recommendedName>
    <alternativeName>
        <fullName evidence="7">NADH dehydrogenase subunit 5</fullName>
    </alternativeName>
</protein>
<dbReference type="PANTHER" id="PTHR42829:SF2">
    <property type="entry name" value="NADH-UBIQUINONE OXIDOREDUCTASE CHAIN 5"/>
    <property type="match status" value="1"/>
</dbReference>
<dbReference type="InterPro" id="IPR001750">
    <property type="entry name" value="ND/Mrp_TM"/>
</dbReference>
<proteinExistence type="predicted"/>
<feature type="transmembrane region" description="Helical" evidence="9">
    <location>
        <begin position="462"/>
        <end position="480"/>
    </location>
</feature>
<feature type="transmembrane region" description="Helical" evidence="9">
    <location>
        <begin position="66"/>
        <end position="84"/>
    </location>
</feature>
<geneLocation type="mitochondrion" evidence="11"/>
<sequence>MVLSMFGTIYILIPKALGMSMLGLNWALLTFSLSAKESSFFFILVLVSLSVFAWARYYMLFNENPSFFFVSLLMFVLSMFLLVLSNSFLSVFLGWEGLGVTSFLLIVFYQNWSSTGGGLLTLLTNRLGDAFLMVGFGIWMMHSTAWTLVGGSLLSFSLLVALSFTKSAQWPFTSWLPAAMAAPTPVSALVHSSTLVTAGVWLLVRFSSLSNLSVSLLLLFSGATIFVASLAALLEMDAKKIVALSTLSQLGLMMLSLAVGGLSVCLFHLLSHALAKANLFMTVGMVLHMFFSQQNKRAMNMTNKVVILSATLSILSLSGLGVLVGTFSKEEILKGHLGSVSSLLSVSFLAMVISLTMAYCYKLIVSMLTINLNMHNSWNVSKSGTSPLLIMSLLLMGFSMVLMDNMDYCFATLSVSTLYTLFLILFPVFMALINVMSGGFYLNEKLTKSSSMMLLWMKKNLLLFNPLTSDSLHLMSVFLMKGDSFLFTKVLFSFMILMTALLLL</sequence>
<evidence type="ECO:0000256" key="4">
    <source>
        <dbReference type="ARBA" id="ARBA00022692"/>
    </source>
</evidence>
<dbReference type="EC" id="7.1.1.2" evidence="3"/>
<comment type="subcellular location">
    <subcellularLocation>
        <location evidence="2">Membrane</location>
        <topology evidence="2">Multi-pass membrane protein</topology>
    </subcellularLocation>
</comment>
<feature type="transmembrane region" description="Helical" evidence="9">
    <location>
        <begin position="305"/>
        <end position="328"/>
    </location>
</feature>
<evidence type="ECO:0000256" key="6">
    <source>
        <dbReference type="ARBA" id="ARBA00023136"/>
    </source>
</evidence>
<feature type="transmembrane region" description="Helical" evidence="9">
    <location>
        <begin position="385"/>
        <end position="403"/>
    </location>
</feature>
<dbReference type="RefSeq" id="YP_009346440.1">
    <property type="nucleotide sequence ID" value="NC_033868.1"/>
</dbReference>
<name>A0A1P8C773_9BILA</name>
<dbReference type="AlphaFoldDB" id="A0A1P8C773"/>
<keyword evidence="4 9" id="KW-0812">Transmembrane</keyword>
<keyword evidence="6 9" id="KW-0472">Membrane</keyword>
<feature type="transmembrane region" description="Helical" evidence="9">
    <location>
        <begin position="216"/>
        <end position="234"/>
    </location>
</feature>
<feature type="transmembrane region" description="Helical" evidence="9">
    <location>
        <begin position="340"/>
        <end position="364"/>
    </location>
</feature>
<dbReference type="GO" id="GO:0008137">
    <property type="term" value="F:NADH dehydrogenase (ubiquinone) activity"/>
    <property type="evidence" value="ECO:0007669"/>
    <property type="project" value="UniProtKB-EC"/>
</dbReference>
<dbReference type="GO" id="GO:0003954">
    <property type="term" value="F:NADH dehydrogenase activity"/>
    <property type="evidence" value="ECO:0007669"/>
    <property type="project" value="TreeGrafter"/>
</dbReference>
<feature type="domain" description="NADH:quinone oxidoreductase/Mrp antiporter transmembrane" evidence="10">
    <location>
        <begin position="85"/>
        <end position="353"/>
    </location>
</feature>
<feature type="transmembrane region" description="Helical" evidence="9">
    <location>
        <begin position="130"/>
        <end position="163"/>
    </location>
</feature>
<gene>
    <name evidence="11" type="primary">ND5</name>
</gene>
<dbReference type="CTD" id="4540"/>
<evidence type="ECO:0000256" key="7">
    <source>
        <dbReference type="ARBA" id="ARBA00031027"/>
    </source>
</evidence>
<dbReference type="Pfam" id="PF00361">
    <property type="entry name" value="Proton_antipo_M"/>
    <property type="match status" value="1"/>
</dbReference>
<dbReference type="GO" id="GO:0016020">
    <property type="term" value="C:membrane"/>
    <property type="evidence" value="ECO:0007669"/>
    <property type="project" value="UniProtKB-SubCell"/>
</dbReference>
<evidence type="ECO:0000313" key="11">
    <source>
        <dbReference type="EMBL" id="AOT84251.1"/>
    </source>
</evidence>
<evidence type="ECO:0000256" key="8">
    <source>
        <dbReference type="ARBA" id="ARBA00049551"/>
    </source>
</evidence>
<evidence type="ECO:0000259" key="10">
    <source>
        <dbReference type="Pfam" id="PF00361"/>
    </source>
</evidence>
<dbReference type="GO" id="GO:0042773">
    <property type="term" value="P:ATP synthesis coupled electron transport"/>
    <property type="evidence" value="ECO:0007669"/>
    <property type="project" value="InterPro"/>
</dbReference>
<dbReference type="InterPro" id="IPR003945">
    <property type="entry name" value="NU5C-like"/>
</dbReference>
<organism evidence="11">
    <name type="scientific">Paralongidorus litoralis</name>
    <dbReference type="NCBI Taxonomy" id="474435"/>
    <lineage>
        <taxon>Eukaryota</taxon>
        <taxon>Metazoa</taxon>
        <taxon>Ecdysozoa</taxon>
        <taxon>Nematoda</taxon>
        <taxon>Enoplea</taxon>
        <taxon>Dorylaimia</taxon>
        <taxon>Dorylaimida</taxon>
        <taxon>Dorylaimina</taxon>
        <taxon>Longidoroidea</taxon>
        <taxon>Longidoridae</taxon>
        <taxon>Paralongidorus</taxon>
    </lineage>
</organism>
<keyword evidence="5 9" id="KW-1133">Transmembrane helix</keyword>
<dbReference type="PRINTS" id="PR01434">
    <property type="entry name" value="NADHDHGNASE5"/>
</dbReference>
<evidence type="ECO:0000256" key="3">
    <source>
        <dbReference type="ARBA" id="ARBA00012944"/>
    </source>
</evidence>
<comment type="catalytic activity">
    <reaction evidence="8">
        <text>a ubiquinone + NADH + 5 H(+)(in) = a ubiquinol + NAD(+) + 4 H(+)(out)</text>
        <dbReference type="Rhea" id="RHEA:29091"/>
        <dbReference type="Rhea" id="RHEA-COMP:9565"/>
        <dbReference type="Rhea" id="RHEA-COMP:9566"/>
        <dbReference type="ChEBI" id="CHEBI:15378"/>
        <dbReference type="ChEBI" id="CHEBI:16389"/>
        <dbReference type="ChEBI" id="CHEBI:17976"/>
        <dbReference type="ChEBI" id="CHEBI:57540"/>
        <dbReference type="ChEBI" id="CHEBI:57945"/>
        <dbReference type="EC" id="7.1.1.2"/>
    </reaction>
</comment>
<feature type="transmembrane region" description="Helical" evidence="9">
    <location>
        <begin position="175"/>
        <end position="204"/>
    </location>
</feature>